<dbReference type="Proteomes" id="UP000234323">
    <property type="component" value="Unassembled WGS sequence"/>
</dbReference>
<evidence type="ECO:0000313" key="3">
    <source>
        <dbReference type="Proteomes" id="UP000234323"/>
    </source>
</evidence>
<organism evidence="2 3">
    <name type="scientific">Rhizophagus irregularis</name>
    <dbReference type="NCBI Taxonomy" id="588596"/>
    <lineage>
        <taxon>Eukaryota</taxon>
        <taxon>Fungi</taxon>
        <taxon>Fungi incertae sedis</taxon>
        <taxon>Mucoromycota</taxon>
        <taxon>Glomeromycotina</taxon>
        <taxon>Glomeromycetes</taxon>
        <taxon>Glomerales</taxon>
        <taxon>Glomeraceae</taxon>
        <taxon>Rhizophagus</taxon>
    </lineage>
</organism>
<reference evidence="2 3" key="1">
    <citation type="submission" date="2015-10" db="EMBL/GenBank/DDBJ databases">
        <title>Genome analyses suggest a sexual origin of heterokaryosis in a supposedly ancient asexual fungus.</title>
        <authorList>
            <person name="Ropars J."/>
            <person name="Sedzielewska K."/>
            <person name="Noel J."/>
            <person name="Charron P."/>
            <person name="Farinelli L."/>
            <person name="Marton T."/>
            <person name="Kruger M."/>
            <person name="Pelin A."/>
            <person name="Brachmann A."/>
            <person name="Corradi N."/>
        </authorList>
    </citation>
    <scope>NUCLEOTIDE SEQUENCE [LARGE SCALE GENOMIC DNA]</scope>
    <source>
        <strain evidence="2 3">A4</strain>
    </source>
</reference>
<protein>
    <submittedName>
        <fullName evidence="2">Uncharacterized protein</fullName>
    </submittedName>
</protein>
<sequence>MDNVNLDLWKLLFQHQDQIKIKKRIKKKTRENRKKYLRQVELLYQHQDQICRWITIIKHNHHTQSTFLESKTWKVLSTLHLVHQLQPSTGKTGNHCEESGKRRIPSSSGPVWECDPETRRLRVQKLLRNECLDLFMPVETRSPNHVSNNKSTIKRNNGTIRKLHQENREYFNKTYGITSIQGNVLLFLDDRGIMFKWSEMERGIHILGINNLEGLANYLYHPDKICRYGRHR</sequence>
<proteinExistence type="predicted"/>
<comment type="caution">
    <text evidence="2">The sequence shown here is derived from an EMBL/GenBank/DDBJ whole genome shotgun (WGS) entry which is preliminary data.</text>
</comment>
<name>A0A2I1HVY5_9GLOM</name>
<gene>
    <name evidence="2" type="ORF">RhiirA4_530296</name>
</gene>
<evidence type="ECO:0000256" key="1">
    <source>
        <dbReference type="SAM" id="MobiDB-lite"/>
    </source>
</evidence>
<evidence type="ECO:0000313" key="2">
    <source>
        <dbReference type="EMBL" id="PKY63013.1"/>
    </source>
</evidence>
<accession>A0A2I1HVY5</accession>
<feature type="region of interest" description="Disordered" evidence="1">
    <location>
        <begin position="87"/>
        <end position="110"/>
    </location>
</feature>
<dbReference type="VEuPathDB" id="FungiDB:RhiirA1_447835"/>
<dbReference type="AlphaFoldDB" id="A0A2I1HVY5"/>
<dbReference type="EMBL" id="LLXI01008729">
    <property type="protein sequence ID" value="PKY63013.1"/>
    <property type="molecule type" value="Genomic_DNA"/>
</dbReference>
<keyword evidence="3" id="KW-1185">Reference proteome</keyword>